<dbReference type="PRINTS" id="PR00326">
    <property type="entry name" value="GTP1OBG"/>
</dbReference>
<dbReference type="InterPro" id="IPR027417">
    <property type="entry name" value="P-loop_NTPase"/>
</dbReference>
<dbReference type="InterPro" id="IPR030389">
    <property type="entry name" value="G_FEOB_dom"/>
</dbReference>
<dbReference type="InterPro" id="IPR006073">
    <property type="entry name" value="GTP-bd"/>
</dbReference>
<dbReference type="EMBL" id="NMUE01000031">
    <property type="protein sequence ID" value="RFA94860.1"/>
    <property type="molecule type" value="Genomic_DNA"/>
</dbReference>
<reference evidence="3 4" key="1">
    <citation type="submission" date="2017-07" db="EMBL/GenBank/DDBJ databases">
        <title>Draft genome sequence of aerobic hyperthermophilic archaea, Pyrobaculum aerophilum YKB31 and YKB32.</title>
        <authorList>
            <person name="Mochizuki T."/>
            <person name="Berliner A.J."/>
            <person name="Yoshida-Takashima Y."/>
            <person name="Takaki Y."/>
            <person name="Nunoura T."/>
            <person name="Takai K."/>
        </authorList>
    </citation>
    <scope>NUCLEOTIDE SEQUENCE [LARGE SCALE GENOMIC DNA]</scope>
    <source>
        <strain evidence="3 4">YKB31</strain>
    </source>
</reference>
<dbReference type="GO" id="GO:0005886">
    <property type="term" value="C:plasma membrane"/>
    <property type="evidence" value="ECO:0007669"/>
    <property type="project" value="TreeGrafter"/>
</dbReference>
<dbReference type="InterPro" id="IPR050860">
    <property type="entry name" value="FeoB_GTPase"/>
</dbReference>
<keyword evidence="1" id="KW-0472">Membrane</keyword>
<feature type="transmembrane region" description="Helical" evidence="1">
    <location>
        <begin position="297"/>
        <end position="319"/>
    </location>
</feature>
<evidence type="ECO:0000256" key="1">
    <source>
        <dbReference type="SAM" id="Phobius"/>
    </source>
</evidence>
<dbReference type="InterPro" id="IPR005225">
    <property type="entry name" value="Small_GTP-bd"/>
</dbReference>
<protein>
    <submittedName>
        <fullName evidence="3">GTP-binding protein</fullName>
    </submittedName>
</protein>
<keyword evidence="1" id="KW-0812">Transmembrane</keyword>
<feature type="domain" description="FeoB-type G" evidence="2">
    <location>
        <begin position="3"/>
        <end position="162"/>
    </location>
</feature>
<evidence type="ECO:0000259" key="2">
    <source>
        <dbReference type="PROSITE" id="PS51711"/>
    </source>
</evidence>
<name>A0A371QWP3_9CREN</name>
<feature type="transmembrane region" description="Helical" evidence="1">
    <location>
        <begin position="331"/>
        <end position="356"/>
    </location>
</feature>
<dbReference type="Pfam" id="PF07670">
    <property type="entry name" value="Gate"/>
    <property type="match status" value="2"/>
</dbReference>
<keyword evidence="1" id="KW-1133">Transmembrane helix</keyword>
<feature type="transmembrane region" description="Helical" evidence="1">
    <location>
        <begin position="257"/>
        <end position="277"/>
    </location>
</feature>
<gene>
    <name evidence="3" type="ORF">CGL51_09260</name>
</gene>
<feature type="transmembrane region" description="Helical" evidence="1">
    <location>
        <begin position="547"/>
        <end position="568"/>
    </location>
</feature>
<feature type="transmembrane region" description="Helical" evidence="1">
    <location>
        <begin position="188"/>
        <end position="212"/>
    </location>
</feature>
<dbReference type="Proteomes" id="UP000257123">
    <property type="component" value="Unassembled WGS sequence"/>
</dbReference>
<dbReference type="Gene3D" id="3.40.50.300">
    <property type="entry name" value="P-loop containing nucleotide triphosphate hydrolases"/>
    <property type="match status" value="1"/>
</dbReference>
<dbReference type="PANTHER" id="PTHR43185">
    <property type="entry name" value="FERROUS IRON TRANSPORT PROTEIN B"/>
    <property type="match status" value="1"/>
</dbReference>
<dbReference type="PANTHER" id="PTHR43185:SF1">
    <property type="entry name" value="FE(2+) TRANSPORTER FEOB"/>
    <property type="match status" value="1"/>
</dbReference>
<dbReference type="InterPro" id="IPR011642">
    <property type="entry name" value="Gate_dom"/>
</dbReference>
<proteinExistence type="predicted"/>
<dbReference type="SUPFAM" id="SSF52540">
    <property type="entry name" value="P-loop containing nucleoside triphosphate hydrolases"/>
    <property type="match status" value="1"/>
</dbReference>
<accession>A0A371QWP3</accession>
<dbReference type="NCBIfam" id="TIGR00231">
    <property type="entry name" value="small_GTP"/>
    <property type="match status" value="1"/>
</dbReference>
<organism evidence="3 4">
    <name type="scientific">Pyrobaculum aerophilum</name>
    <dbReference type="NCBI Taxonomy" id="13773"/>
    <lineage>
        <taxon>Archaea</taxon>
        <taxon>Thermoproteota</taxon>
        <taxon>Thermoprotei</taxon>
        <taxon>Thermoproteales</taxon>
        <taxon>Thermoproteaceae</taxon>
        <taxon>Pyrobaculum</taxon>
    </lineage>
</organism>
<dbReference type="Pfam" id="PF02421">
    <property type="entry name" value="FeoB_N"/>
    <property type="match status" value="1"/>
</dbReference>
<dbReference type="GO" id="GO:0005525">
    <property type="term" value="F:GTP binding"/>
    <property type="evidence" value="ECO:0007669"/>
    <property type="project" value="InterPro"/>
</dbReference>
<evidence type="ECO:0000313" key="4">
    <source>
        <dbReference type="Proteomes" id="UP000257123"/>
    </source>
</evidence>
<sequence>MVVKRYAIIGPPNVGKSALFYALTGVFVKTANYPGTTLELQKGVVKKGSYSVELVDLPGVFNPDSPIDEDEKLAIKEALEGAYDGVIVVAAPHVLKQGLRLAEIISARRPVILVFNMADLWKPPYTQEELSKLLSVPVVFTSAVTGEGVAQLRELLFKDVPKSSLRLQDLKVPEYAVIKSAILSRPPIALATLLALGVLTTIFLMAVIEGVTPWGGNLPVSLASFFDFLDQHVSQAVMALIGGPAGRFITEALWESVLTLLILSVYVIIAFTLIVLYEDSGLIALLSKSVERRLSYVGIPPRGVVCLFVAASCNVPAAITAKALWGRGSRVLTALLTPYVPCVARLAIFVAVAAAALSRIPYLIPVAVFIPYLISFGFALIASFIYRKALGIKTEAIGIVPPAPLMWPRWYIYFKKVAVSYKEFILKVGPLLSAVIIALWPLRAYGPGGYVEDISQSYLAAIGNAFEPLFKPMGLPWQVVMPLIGGWVFKEVVLGLLEATGGLQIISTLPLSSIMAFLVFTAFYSACIATLSVLYRTVGLKLTALSVVVNLAMAYIAALAVYAALSLVPL</sequence>
<feature type="transmembrane region" description="Helical" evidence="1">
    <location>
        <begin position="424"/>
        <end position="442"/>
    </location>
</feature>
<evidence type="ECO:0000313" key="3">
    <source>
        <dbReference type="EMBL" id="RFA94860.1"/>
    </source>
</evidence>
<feature type="transmembrane region" description="Helical" evidence="1">
    <location>
        <begin position="362"/>
        <end position="386"/>
    </location>
</feature>
<dbReference type="GO" id="GO:0015093">
    <property type="term" value="F:ferrous iron transmembrane transporter activity"/>
    <property type="evidence" value="ECO:0007669"/>
    <property type="project" value="TreeGrafter"/>
</dbReference>
<dbReference type="AlphaFoldDB" id="A0A371QWP3"/>
<feature type="transmembrane region" description="Helical" evidence="1">
    <location>
        <begin position="232"/>
        <end position="250"/>
    </location>
</feature>
<comment type="caution">
    <text evidence="3">The sequence shown here is derived from an EMBL/GenBank/DDBJ whole genome shotgun (WGS) entry which is preliminary data.</text>
</comment>
<dbReference type="PROSITE" id="PS51711">
    <property type="entry name" value="G_FEOB"/>
    <property type="match status" value="1"/>
</dbReference>
<feature type="transmembrane region" description="Helical" evidence="1">
    <location>
        <begin position="509"/>
        <end position="535"/>
    </location>
</feature>